<dbReference type="InterPro" id="IPR035965">
    <property type="entry name" value="PAS-like_dom_sf"/>
</dbReference>
<dbReference type="InterPro" id="IPR001610">
    <property type="entry name" value="PAC"/>
</dbReference>
<evidence type="ECO:0000259" key="19">
    <source>
        <dbReference type="PROSITE" id="PS50110"/>
    </source>
</evidence>
<evidence type="ECO:0000259" key="20">
    <source>
        <dbReference type="PROSITE" id="PS50112"/>
    </source>
</evidence>
<dbReference type="Gene3D" id="1.10.287.130">
    <property type="match status" value="1"/>
</dbReference>
<dbReference type="Gene3D" id="2.10.70.100">
    <property type="match status" value="1"/>
</dbReference>
<dbReference type="Gene3D" id="3.30.565.10">
    <property type="entry name" value="Histidine kinase-like ATPase, C-terminal domain"/>
    <property type="match status" value="1"/>
</dbReference>
<dbReference type="Gene3D" id="3.40.50.2300">
    <property type="match status" value="2"/>
</dbReference>
<keyword evidence="11" id="KW-1133">Transmembrane helix</keyword>
<name>A0AA49JFZ8_9BACT</name>
<evidence type="ECO:0000256" key="11">
    <source>
        <dbReference type="ARBA" id="ARBA00022989"/>
    </source>
</evidence>
<evidence type="ECO:0000256" key="8">
    <source>
        <dbReference type="ARBA" id="ARBA00022741"/>
    </source>
</evidence>
<dbReference type="CDD" id="cd00130">
    <property type="entry name" value="PAS"/>
    <property type="match status" value="3"/>
</dbReference>
<dbReference type="FunFam" id="3.30.565.10:FF:000010">
    <property type="entry name" value="Sensor histidine kinase RcsC"/>
    <property type="match status" value="1"/>
</dbReference>
<feature type="coiled-coil region" evidence="17">
    <location>
        <begin position="1140"/>
        <end position="1174"/>
    </location>
</feature>
<gene>
    <name evidence="23" type="ORF">K4G66_25170</name>
</gene>
<keyword evidence="4" id="KW-1003">Cell membrane</keyword>
<evidence type="ECO:0000259" key="22">
    <source>
        <dbReference type="PROSITE" id="PS50894"/>
    </source>
</evidence>
<dbReference type="InterPro" id="IPR001789">
    <property type="entry name" value="Sig_transdc_resp-reg_receiver"/>
</dbReference>
<keyword evidence="13" id="KW-0472">Membrane</keyword>
<dbReference type="InterPro" id="IPR000014">
    <property type="entry name" value="PAS"/>
</dbReference>
<dbReference type="SMART" id="SM00388">
    <property type="entry name" value="HisKA"/>
    <property type="match status" value="1"/>
</dbReference>
<dbReference type="FunFam" id="1.10.287.130:FF:000038">
    <property type="entry name" value="Sensory transduction histidine kinase"/>
    <property type="match status" value="1"/>
</dbReference>
<dbReference type="CDD" id="cd17546">
    <property type="entry name" value="REC_hyHK_CKI1_RcsC-like"/>
    <property type="match status" value="1"/>
</dbReference>
<dbReference type="AlphaFoldDB" id="A0AA49JFZ8"/>
<dbReference type="SMART" id="SM00091">
    <property type="entry name" value="PAS"/>
    <property type="match status" value="3"/>
</dbReference>
<keyword evidence="8" id="KW-0547">Nucleotide-binding</keyword>
<dbReference type="Gene3D" id="3.30.450.20">
    <property type="entry name" value="PAS domain"/>
    <property type="match status" value="4"/>
</dbReference>
<dbReference type="InterPro" id="IPR003661">
    <property type="entry name" value="HisK_dim/P_dom"/>
</dbReference>
<dbReference type="SUPFAM" id="SSF52172">
    <property type="entry name" value="CheY-like"/>
    <property type="match status" value="2"/>
</dbReference>
<dbReference type="PROSITE" id="PS50113">
    <property type="entry name" value="PAC"/>
    <property type="match status" value="2"/>
</dbReference>
<evidence type="ECO:0000259" key="21">
    <source>
        <dbReference type="PROSITE" id="PS50113"/>
    </source>
</evidence>
<feature type="domain" description="PAS" evidence="20">
    <location>
        <begin position="156"/>
        <end position="226"/>
    </location>
</feature>
<feature type="domain" description="Response regulatory" evidence="19">
    <location>
        <begin position="930"/>
        <end position="1048"/>
    </location>
</feature>
<dbReference type="InterPro" id="IPR036641">
    <property type="entry name" value="HPT_dom_sf"/>
</dbReference>
<reference evidence="23" key="2">
    <citation type="journal article" date="2024" name="Antonie Van Leeuwenhoek">
        <title>Roseihalotalea indica gen. nov., sp. nov., a halophilic Bacteroidetes from mesopelagic Southwest Indian Ocean with higher carbohydrate metabolic potential.</title>
        <authorList>
            <person name="Chen B."/>
            <person name="Zhang M."/>
            <person name="Lin D."/>
            <person name="Ye J."/>
            <person name="Tang K."/>
        </authorList>
    </citation>
    <scope>NUCLEOTIDE SEQUENCE</scope>
    <source>
        <strain evidence="23">TK19036</strain>
    </source>
</reference>
<keyword evidence="5 16" id="KW-0597">Phosphoprotein</keyword>
<evidence type="ECO:0000256" key="5">
    <source>
        <dbReference type="ARBA" id="ARBA00022553"/>
    </source>
</evidence>
<dbReference type="EMBL" id="CP120682">
    <property type="protein sequence ID" value="WKN35665.1"/>
    <property type="molecule type" value="Genomic_DNA"/>
</dbReference>
<evidence type="ECO:0000256" key="12">
    <source>
        <dbReference type="ARBA" id="ARBA00023012"/>
    </source>
</evidence>
<accession>A0AA49JFZ8</accession>
<dbReference type="InterPro" id="IPR013767">
    <property type="entry name" value="PAS_fold"/>
</dbReference>
<dbReference type="Pfam" id="PF00072">
    <property type="entry name" value="Response_reg"/>
    <property type="match status" value="2"/>
</dbReference>
<dbReference type="GO" id="GO:0000155">
    <property type="term" value="F:phosphorelay sensor kinase activity"/>
    <property type="evidence" value="ECO:0007669"/>
    <property type="project" value="InterPro"/>
</dbReference>
<feature type="modified residue" description="4-aspartylphosphate" evidence="16">
    <location>
        <position position="840"/>
    </location>
</feature>
<dbReference type="InterPro" id="IPR005467">
    <property type="entry name" value="His_kinase_dom"/>
</dbReference>
<keyword evidence="9" id="KW-0418">Kinase</keyword>
<dbReference type="GO" id="GO:0005886">
    <property type="term" value="C:plasma membrane"/>
    <property type="evidence" value="ECO:0007669"/>
    <property type="project" value="UniProtKB-SubCell"/>
</dbReference>
<evidence type="ECO:0000256" key="4">
    <source>
        <dbReference type="ARBA" id="ARBA00022475"/>
    </source>
</evidence>
<evidence type="ECO:0000256" key="15">
    <source>
        <dbReference type="PROSITE-ProRule" id="PRU00110"/>
    </source>
</evidence>
<protein>
    <recommendedName>
        <fullName evidence="3">histidine kinase</fullName>
        <ecNumber evidence="3">2.7.13.3</ecNumber>
    </recommendedName>
</protein>
<feature type="coiled-coil region" evidence="17">
    <location>
        <begin position="139"/>
        <end position="166"/>
    </location>
</feature>
<evidence type="ECO:0000256" key="3">
    <source>
        <dbReference type="ARBA" id="ARBA00012438"/>
    </source>
</evidence>
<dbReference type="PROSITE" id="PS50112">
    <property type="entry name" value="PAS"/>
    <property type="match status" value="2"/>
</dbReference>
<dbReference type="SUPFAM" id="SSF55785">
    <property type="entry name" value="PYP-like sensor domain (PAS domain)"/>
    <property type="match status" value="4"/>
</dbReference>
<dbReference type="SMART" id="SM00086">
    <property type="entry name" value="PAC"/>
    <property type="match status" value="4"/>
</dbReference>
<feature type="modified residue" description="4-aspartylphosphate" evidence="16">
    <location>
        <position position="981"/>
    </location>
</feature>
<dbReference type="GO" id="GO:0005524">
    <property type="term" value="F:ATP binding"/>
    <property type="evidence" value="ECO:0007669"/>
    <property type="project" value="UniProtKB-KW"/>
</dbReference>
<feature type="domain" description="Response regulatory" evidence="19">
    <location>
        <begin position="791"/>
        <end position="910"/>
    </location>
</feature>
<dbReference type="InterPro" id="IPR011006">
    <property type="entry name" value="CheY-like_superfamily"/>
</dbReference>
<dbReference type="InterPro" id="IPR036097">
    <property type="entry name" value="HisK_dim/P_sf"/>
</dbReference>
<dbReference type="PRINTS" id="PR00344">
    <property type="entry name" value="BCTRLSENSOR"/>
</dbReference>
<feature type="domain" description="HPt" evidence="22">
    <location>
        <begin position="1083"/>
        <end position="1175"/>
    </location>
</feature>
<dbReference type="Pfam" id="PF13426">
    <property type="entry name" value="PAS_9"/>
    <property type="match status" value="1"/>
</dbReference>
<feature type="modified residue" description="Phosphohistidine" evidence="15">
    <location>
        <position position="1122"/>
    </location>
</feature>
<evidence type="ECO:0000256" key="9">
    <source>
        <dbReference type="ARBA" id="ARBA00022777"/>
    </source>
</evidence>
<organism evidence="23">
    <name type="scientific">Roseihalotalea indica</name>
    <dbReference type="NCBI Taxonomy" id="2867963"/>
    <lineage>
        <taxon>Bacteria</taxon>
        <taxon>Pseudomonadati</taxon>
        <taxon>Bacteroidota</taxon>
        <taxon>Cytophagia</taxon>
        <taxon>Cytophagales</taxon>
        <taxon>Catalimonadaceae</taxon>
        <taxon>Roseihalotalea</taxon>
    </lineage>
</organism>
<keyword evidence="14" id="KW-0131">Cell cycle</keyword>
<feature type="domain" description="PAS" evidence="20">
    <location>
        <begin position="404"/>
        <end position="455"/>
    </location>
</feature>
<dbReference type="PROSITE" id="PS50109">
    <property type="entry name" value="HIS_KIN"/>
    <property type="match status" value="1"/>
</dbReference>
<dbReference type="Pfam" id="PF08447">
    <property type="entry name" value="PAS_3"/>
    <property type="match status" value="2"/>
</dbReference>
<comment type="subcellular location">
    <subcellularLocation>
        <location evidence="2">Cell membrane</location>
        <topology evidence="2">Multi-pass membrane protein</topology>
    </subcellularLocation>
</comment>
<dbReference type="InterPro" id="IPR036890">
    <property type="entry name" value="HATPase_C_sf"/>
</dbReference>
<dbReference type="Pfam" id="PF00512">
    <property type="entry name" value="HisKA"/>
    <property type="match status" value="1"/>
</dbReference>
<dbReference type="InterPro" id="IPR000700">
    <property type="entry name" value="PAS-assoc_C"/>
</dbReference>
<evidence type="ECO:0000313" key="23">
    <source>
        <dbReference type="EMBL" id="WKN35665.1"/>
    </source>
</evidence>
<evidence type="ECO:0000256" key="2">
    <source>
        <dbReference type="ARBA" id="ARBA00004651"/>
    </source>
</evidence>
<dbReference type="SMART" id="SM00448">
    <property type="entry name" value="REC"/>
    <property type="match status" value="2"/>
</dbReference>
<dbReference type="InterPro" id="IPR008207">
    <property type="entry name" value="Sig_transdc_His_kin_Hpt_dom"/>
</dbReference>
<dbReference type="Pfam" id="PF00989">
    <property type="entry name" value="PAS"/>
    <property type="match status" value="1"/>
</dbReference>
<dbReference type="SMART" id="SM00387">
    <property type="entry name" value="HATPase_c"/>
    <property type="match status" value="1"/>
</dbReference>
<evidence type="ECO:0000256" key="17">
    <source>
        <dbReference type="SAM" id="Coils"/>
    </source>
</evidence>
<keyword evidence="17" id="KW-0175">Coiled coil</keyword>
<dbReference type="EC" id="2.7.13.3" evidence="3"/>
<evidence type="ECO:0000256" key="10">
    <source>
        <dbReference type="ARBA" id="ARBA00022840"/>
    </source>
</evidence>
<dbReference type="InterPro" id="IPR003594">
    <property type="entry name" value="HATPase_dom"/>
</dbReference>
<dbReference type="NCBIfam" id="TIGR00229">
    <property type="entry name" value="sensory_box"/>
    <property type="match status" value="2"/>
</dbReference>
<dbReference type="Pfam" id="PF02518">
    <property type="entry name" value="HATPase_c"/>
    <property type="match status" value="1"/>
</dbReference>
<proteinExistence type="predicted"/>
<keyword evidence="7" id="KW-0812">Transmembrane</keyword>
<sequence>MNFKQDYLKKELYDLININSEIYDFIQESSWAGIWYKDLEQPKNEWVSPKFWITLGYSPADKSQQPESWRQLIFPEDLPVVDERMDKYQANPTIHYDEILRFHHKTGFTIRLRCRGLIIRDKKEKPIRVIRAYSDVTSLGQKEEALQRTINELNDSKKELQAFLDDSNDLIQSVDEEGRYLYVNRAWCKALGYTAQQASELTFFDIIDSQYHKHCKEQFALLMRNKEPLSVNVVFLSKTGKPIQVEGTISTHQSANGSHSTRGIFRDMTIRYAAEKELTKTEEMLEQTNRVARVGGWEFDLVRNTIFWTQMTKEIHEVEPDFVPDLTSGINFYKEGYSRDTIQRVVNQAIQTGEPYDVELQIITARGKERWVRAIGKVEFKDGKCVRMYGTFQDIDEQKKKESHLKLLESVITHAKDAVIIMEIKAYPDDHHIVYVNQSFCNMTGFSQNEVIGKTTRFLQGPETDRKELTRMNKAFRTLQPFEADFINYKKTGEKYWVNISVVPVADKNGRYTHWVAIQRDVTEQKLSEQNLVQAMEEARAASIAKSEFLANMSHEIRTPLNGVIGFSDLLMKSPLDANQMQYMQAVHHSANALLDLISDILDFSKIEAGKLELLEEKYDLWELMEQASDIVKHKVEEKNLELLLNIDAKIPQYAWIDPIRLRQILVNLLGNAVKFTETGEIEITVKLVSEDSESNLSSLEFSVRDTGIGIDSKRQYAIFKAFSQEDASTTRKYGGTGLGLTISNQLLALMNSKMELESKPGTGSRFFFNLSLKTESGESQLSKSDSTIQHVLIVDDHPKNLQIIQDMLSIVNIESDTAANGLEALEKIKNNTYDLLIIDYHMPQMNGVQVIREVRDVLHISQEELLVILLHSAVDDKEINISRQGLGVQKVMSKPITLHQLTHTLESIHAPVSEKLTVMPQITSASEVNILLVDDNPMNRILARKMIHNILPDASVKEAQDGADAVEKFLECNADIILMDIQMPVMSGYEASKKIREHDKDHHATIIALTASAVSGERERCLEAGMNDYLSKPFVLDTLKVKLEKWVKKDKSVPTLTIEGIAENQLTHFNLDECKANMDINDEVIIEELINELFKQLDKDLPLINEAFQNEDIEALNRLGHKHKSSIKIVGMNILAQLFASLEEQSAFINKDIEELIQQIEQEVQQVRVLVKHVIKKADFTYQ</sequence>
<evidence type="ECO:0000256" key="16">
    <source>
        <dbReference type="PROSITE-ProRule" id="PRU00169"/>
    </source>
</evidence>
<dbReference type="InterPro" id="IPR013655">
    <property type="entry name" value="PAS_fold_3"/>
</dbReference>
<feature type="domain" description="PAC" evidence="21">
    <location>
        <begin position="356"/>
        <end position="407"/>
    </location>
</feature>
<feature type="domain" description="PAC" evidence="21">
    <location>
        <begin position="480"/>
        <end position="534"/>
    </location>
</feature>
<keyword evidence="12" id="KW-0902">Two-component regulatory system</keyword>
<reference evidence="23" key="1">
    <citation type="journal article" date="2023" name="Comput. Struct. Biotechnol. J.">
        <title>Discovery of a novel marine Bacteroidetes with a rich repertoire of carbohydrate-active enzymes.</title>
        <authorList>
            <person name="Chen B."/>
            <person name="Liu G."/>
            <person name="Chen Q."/>
            <person name="Wang H."/>
            <person name="Liu L."/>
            <person name="Tang K."/>
        </authorList>
    </citation>
    <scope>NUCLEOTIDE SEQUENCE</scope>
    <source>
        <strain evidence="23">TK19036</strain>
    </source>
</reference>
<dbReference type="Pfam" id="PF01627">
    <property type="entry name" value="Hpt"/>
    <property type="match status" value="1"/>
</dbReference>
<evidence type="ECO:0000256" key="14">
    <source>
        <dbReference type="ARBA" id="ARBA00023306"/>
    </source>
</evidence>
<evidence type="ECO:0000259" key="18">
    <source>
        <dbReference type="PROSITE" id="PS50109"/>
    </source>
</evidence>
<feature type="domain" description="Histidine kinase" evidence="18">
    <location>
        <begin position="552"/>
        <end position="775"/>
    </location>
</feature>
<evidence type="ECO:0000256" key="7">
    <source>
        <dbReference type="ARBA" id="ARBA00022692"/>
    </source>
</evidence>
<dbReference type="PANTHER" id="PTHR45339">
    <property type="entry name" value="HYBRID SIGNAL TRANSDUCTION HISTIDINE KINASE J"/>
    <property type="match status" value="1"/>
</dbReference>
<dbReference type="SUPFAM" id="SSF47384">
    <property type="entry name" value="Homodimeric domain of signal transducing histidine kinase"/>
    <property type="match status" value="1"/>
</dbReference>
<dbReference type="InterPro" id="IPR004358">
    <property type="entry name" value="Sig_transdc_His_kin-like_C"/>
</dbReference>
<dbReference type="SUPFAM" id="SSF55874">
    <property type="entry name" value="ATPase domain of HSP90 chaperone/DNA topoisomerase II/histidine kinase"/>
    <property type="match status" value="1"/>
</dbReference>
<dbReference type="GO" id="GO:0006355">
    <property type="term" value="P:regulation of DNA-templated transcription"/>
    <property type="evidence" value="ECO:0007669"/>
    <property type="project" value="InterPro"/>
</dbReference>
<comment type="catalytic activity">
    <reaction evidence="1">
        <text>ATP + protein L-histidine = ADP + protein N-phospho-L-histidine.</text>
        <dbReference type="EC" id="2.7.13.3"/>
    </reaction>
</comment>
<keyword evidence="6" id="KW-0808">Transferase</keyword>
<dbReference type="SUPFAM" id="SSF47226">
    <property type="entry name" value="Histidine-containing phosphotransfer domain, HPT domain"/>
    <property type="match status" value="1"/>
</dbReference>
<dbReference type="CDD" id="cd16922">
    <property type="entry name" value="HATPase_EvgS-ArcB-TorS-like"/>
    <property type="match status" value="1"/>
</dbReference>
<evidence type="ECO:0000256" key="13">
    <source>
        <dbReference type="ARBA" id="ARBA00023136"/>
    </source>
</evidence>
<dbReference type="PROSITE" id="PS50894">
    <property type="entry name" value="HPT"/>
    <property type="match status" value="1"/>
</dbReference>
<dbReference type="CDD" id="cd00156">
    <property type="entry name" value="REC"/>
    <property type="match status" value="1"/>
</dbReference>
<keyword evidence="10" id="KW-0067">ATP-binding</keyword>
<dbReference type="PROSITE" id="PS50110">
    <property type="entry name" value="RESPONSE_REGULATORY"/>
    <property type="match status" value="2"/>
</dbReference>
<evidence type="ECO:0000256" key="1">
    <source>
        <dbReference type="ARBA" id="ARBA00000085"/>
    </source>
</evidence>
<dbReference type="CDD" id="cd00082">
    <property type="entry name" value="HisKA"/>
    <property type="match status" value="1"/>
</dbReference>
<dbReference type="Gene3D" id="1.20.120.160">
    <property type="entry name" value="HPT domain"/>
    <property type="match status" value="1"/>
</dbReference>
<dbReference type="PANTHER" id="PTHR45339:SF1">
    <property type="entry name" value="HYBRID SIGNAL TRANSDUCTION HISTIDINE KINASE J"/>
    <property type="match status" value="1"/>
</dbReference>
<evidence type="ECO:0000256" key="6">
    <source>
        <dbReference type="ARBA" id="ARBA00022679"/>
    </source>
</evidence>